<evidence type="ECO:0000256" key="1">
    <source>
        <dbReference type="SAM" id="Phobius"/>
    </source>
</evidence>
<evidence type="ECO:0000313" key="2">
    <source>
        <dbReference type="EMBL" id="OMJ08616.1"/>
    </source>
</evidence>
<keyword evidence="1" id="KW-0812">Transmembrane</keyword>
<dbReference type="AlphaFoldDB" id="A0A1R1X1U4"/>
<dbReference type="Proteomes" id="UP000187429">
    <property type="component" value="Unassembled WGS sequence"/>
</dbReference>
<keyword evidence="3" id="KW-1185">Reference proteome</keyword>
<gene>
    <name evidence="2" type="ORF">AYI69_g11005</name>
</gene>
<sequence length="363" mass="40913">MLTKVLASSVLWTSLARKTPITDKIQHILAVRSLSFIWIEFIHVARSKGYSQWHNSRNLVLRGNAADLPSHQEPCLFSESDDSPLFGSEVTLDVYSIIAKDTERSPKAGDKATDFQIGVTNVILTHSLRTFFMICDIRFHGEHTRSFELKYILACDGVQDPEYVCGLTKIPRSESLESLKIFSSKVSGKNERPLNENIWFSKTTDFGTRISCHLNTYRNYIHSGVEVVFDENSTEGRIYVLDDLDTGEGEWGFMMGIMNTLSTMFQAHRLSVILDHFDFNTDSSTPTNGLFWVSNVTLCRVRVLSSKNLTSYEVLLLTFAVVVAVVLSTVAELLLCGSFGTVLSRRLRKGRNRCPLIVGFLEM</sequence>
<proteinExistence type="predicted"/>
<feature type="transmembrane region" description="Helical" evidence="1">
    <location>
        <begin position="314"/>
        <end position="343"/>
    </location>
</feature>
<comment type="caution">
    <text evidence="2">The sequence shown here is derived from an EMBL/GenBank/DDBJ whole genome shotgun (WGS) entry which is preliminary data.</text>
</comment>
<accession>A0A1R1X1U4</accession>
<organism evidence="2 3">
    <name type="scientific">Smittium culicis</name>
    <dbReference type="NCBI Taxonomy" id="133412"/>
    <lineage>
        <taxon>Eukaryota</taxon>
        <taxon>Fungi</taxon>
        <taxon>Fungi incertae sedis</taxon>
        <taxon>Zoopagomycota</taxon>
        <taxon>Kickxellomycotina</taxon>
        <taxon>Harpellomycetes</taxon>
        <taxon>Harpellales</taxon>
        <taxon>Legeriomycetaceae</taxon>
        <taxon>Smittium</taxon>
    </lineage>
</organism>
<protein>
    <submittedName>
        <fullName evidence="2">Uncharacterized protein</fullName>
    </submittedName>
</protein>
<evidence type="ECO:0000313" key="3">
    <source>
        <dbReference type="Proteomes" id="UP000187429"/>
    </source>
</evidence>
<name>A0A1R1X1U4_9FUNG</name>
<keyword evidence="1" id="KW-1133">Transmembrane helix</keyword>
<keyword evidence="1" id="KW-0472">Membrane</keyword>
<reference evidence="3" key="1">
    <citation type="submission" date="2017-01" db="EMBL/GenBank/DDBJ databases">
        <authorList>
            <person name="Wang Y."/>
            <person name="White M."/>
            <person name="Kvist S."/>
            <person name="Moncalvo J.-M."/>
        </authorList>
    </citation>
    <scope>NUCLEOTIDE SEQUENCE [LARGE SCALE GENOMIC DNA]</scope>
    <source>
        <strain evidence="3">ID-206-W2</strain>
    </source>
</reference>
<dbReference type="EMBL" id="LSSM01007344">
    <property type="protein sequence ID" value="OMJ08616.1"/>
    <property type="molecule type" value="Genomic_DNA"/>
</dbReference>
<dbReference type="OrthoDB" id="10670620at2759"/>